<dbReference type="Pfam" id="PF13379">
    <property type="entry name" value="NMT1_2"/>
    <property type="match status" value="1"/>
</dbReference>
<dbReference type="Gene3D" id="3.40.190.10">
    <property type="entry name" value="Periplasmic binding protein-like II"/>
    <property type="match status" value="2"/>
</dbReference>
<dbReference type="RefSeq" id="WP_118949348.1">
    <property type="nucleotide sequence ID" value="NZ_JRMP02000005.1"/>
</dbReference>
<evidence type="ECO:0000313" key="10">
    <source>
        <dbReference type="EMBL" id="TLD94736.1"/>
    </source>
</evidence>
<keyword evidence="11" id="KW-1185">Reference proteome</keyword>
<dbReference type="GO" id="GO:0042597">
    <property type="term" value="C:periplasmic space"/>
    <property type="evidence" value="ECO:0007669"/>
    <property type="project" value="UniProtKB-SubCell"/>
</dbReference>
<protein>
    <submittedName>
        <fullName evidence="10">ABC transporter substrate-binding protein</fullName>
    </submittedName>
    <submittedName>
        <fullName evidence="9">Twin-arginine translocation pathway signal protein</fullName>
    </submittedName>
</protein>
<evidence type="ECO:0000256" key="6">
    <source>
        <dbReference type="ARBA" id="ARBA00022519"/>
    </source>
</evidence>
<reference evidence="10 11" key="2">
    <citation type="journal article" date="2016" name="Infect. Immun.">
        <title>Helicobacter saguini, a Novel Helicobacter Isolated from Cotton-Top Tamarins with Ulcerative Colitis, Has Proinflammatory Properties and Induces Typhlocolitis and Dysplasia in Gnotobiotic IL-10-/- Mice.</title>
        <authorList>
            <person name="Shen Z."/>
            <person name="Mannion A."/>
            <person name="Whary M.T."/>
            <person name="Muthupalani S."/>
            <person name="Sheh A."/>
            <person name="Feng Y."/>
            <person name="Gong G."/>
            <person name="Vandamme P."/>
            <person name="Holcombe H.R."/>
            <person name="Paster B.J."/>
            <person name="Fox J.G."/>
        </authorList>
    </citation>
    <scope>NUCLEOTIDE SEQUENCE [LARGE SCALE GENOMIC DNA]</scope>
    <source>
        <strain evidence="10 11">MIT 97-6194</strain>
    </source>
</reference>
<gene>
    <name evidence="9" type="ORF">DCO61_11660</name>
    <name evidence="10" type="ORF">LS64_004240</name>
</gene>
<dbReference type="CDD" id="cd13553">
    <property type="entry name" value="PBP2_NrtA_CpmA_like"/>
    <property type="match status" value="1"/>
</dbReference>
<comment type="subcellular location">
    <subcellularLocation>
        <location evidence="1">Endomembrane system</location>
    </subcellularLocation>
    <subcellularLocation>
        <location evidence="2">Periplasm</location>
    </subcellularLocation>
</comment>
<dbReference type="Proteomes" id="UP000477070">
    <property type="component" value="Unassembled WGS sequence"/>
</dbReference>
<keyword evidence="6" id="KW-0997">Cell inner membrane</keyword>
<sequence>MESNRRIFLKQGSILTLGLFGLLNNLQGANDVKIGYLPITDHLVIIANALPDSKQKFTHLKFASWADIAQAFSSGAIDGAFLLAPLALKIHAQGVKIKALMAAHRNGSALVVSSKGNIDNVSKLKGSKIAIPSRFSIHYILLCELLAKNNIDLKDVKLIDMSPTEMVAQLATGGIDAFIVAEPFAIQAQTIGVGRVLILSKDIRANHICCLFCASENLYSDKNLATNLVSSFVNAANFITNNPSKASEISKQFLGQKPEIIDALLKQKDRVIYKHLKLQQDEVALIAKNAKDLNLGNFNVDNFIDSSFLDSVYKG</sequence>
<accession>A0A347VY06</accession>
<keyword evidence="4" id="KW-0813">Transport</keyword>
<comment type="caution">
    <text evidence="10">The sequence shown here is derived from an EMBL/GenBank/DDBJ whole genome shotgun (WGS) entry which is preliminary data.</text>
</comment>
<evidence type="ECO:0000313" key="11">
    <source>
        <dbReference type="Proteomes" id="UP000029714"/>
    </source>
</evidence>
<comment type="similarity">
    <text evidence="3">Belongs to the bacterial solute-binding protein SsuA/TauA family.</text>
</comment>
<reference evidence="10 11" key="1">
    <citation type="journal article" date="2014" name="Genome Announc.">
        <title>Draft genome sequences of eight enterohepatic helicobacter species isolated from both laboratory and wild rodents.</title>
        <authorList>
            <person name="Sheh A."/>
            <person name="Shen Z."/>
            <person name="Fox J.G."/>
        </authorList>
    </citation>
    <scope>NUCLEOTIDE SEQUENCE [LARGE SCALE GENOMIC DNA]</scope>
    <source>
        <strain evidence="10 11">MIT 97-6194</strain>
    </source>
</reference>
<keyword evidence="7" id="KW-0732">Signal</keyword>
<name>A0A347VY06_9HELI</name>
<dbReference type="OrthoDB" id="5516036at2"/>
<dbReference type="InterPro" id="IPR044527">
    <property type="entry name" value="NrtA/CpmA_ABC-bd_dom"/>
</dbReference>
<keyword evidence="5" id="KW-1003">Cell membrane</keyword>
<evidence type="ECO:0000313" key="9">
    <source>
        <dbReference type="EMBL" id="MWV70618.1"/>
    </source>
</evidence>
<evidence type="ECO:0000256" key="5">
    <source>
        <dbReference type="ARBA" id="ARBA00022475"/>
    </source>
</evidence>
<dbReference type="SUPFAM" id="SSF53850">
    <property type="entry name" value="Periplasmic binding protein-like II"/>
    <property type="match status" value="1"/>
</dbReference>
<reference evidence="10" key="3">
    <citation type="submission" date="2018-04" db="EMBL/GenBank/DDBJ databases">
        <authorList>
            <person name="Sheh A."/>
            <person name="Shen Z."/>
            <person name="Mannion A.J."/>
            <person name="Fox J.G."/>
        </authorList>
    </citation>
    <scope>NUCLEOTIDE SEQUENCE</scope>
    <source>
        <strain evidence="10">MIT 97-6194</strain>
    </source>
</reference>
<dbReference type="EMBL" id="QBIU01000002">
    <property type="protein sequence ID" value="MWV70618.1"/>
    <property type="molecule type" value="Genomic_DNA"/>
</dbReference>
<evidence type="ECO:0000256" key="8">
    <source>
        <dbReference type="ARBA" id="ARBA00023136"/>
    </source>
</evidence>
<dbReference type="Proteomes" id="UP000029714">
    <property type="component" value="Unassembled WGS sequence"/>
</dbReference>
<keyword evidence="8" id="KW-0472">Membrane</keyword>
<evidence type="ECO:0000256" key="1">
    <source>
        <dbReference type="ARBA" id="ARBA00004308"/>
    </source>
</evidence>
<evidence type="ECO:0000256" key="2">
    <source>
        <dbReference type="ARBA" id="ARBA00004418"/>
    </source>
</evidence>
<organism evidence="10 11">
    <name type="scientific">Helicobacter saguini</name>
    <dbReference type="NCBI Taxonomy" id="1548018"/>
    <lineage>
        <taxon>Bacteria</taxon>
        <taxon>Pseudomonadati</taxon>
        <taxon>Campylobacterota</taxon>
        <taxon>Epsilonproteobacteria</taxon>
        <taxon>Campylobacterales</taxon>
        <taxon>Helicobacteraceae</taxon>
        <taxon>Helicobacter</taxon>
    </lineage>
</organism>
<evidence type="ECO:0000256" key="4">
    <source>
        <dbReference type="ARBA" id="ARBA00022448"/>
    </source>
</evidence>
<reference evidence="9 12" key="4">
    <citation type="submission" date="2019-12" db="EMBL/GenBank/DDBJ databases">
        <title>Multi-Generational Helicobacter saguini Isolates.</title>
        <authorList>
            <person name="Mannion A."/>
            <person name="Shen Z."/>
            <person name="Fox J.G."/>
        </authorList>
    </citation>
    <scope>NUCLEOTIDE SEQUENCE [LARGE SCALE GENOMIC DNA]</scope>
    <source>
        <strain evidence="9">16-048</strain>
        <strain evidence="12">16-048 (F4)</strain>
    </source>
</reference>
<proteinExistence type="inferred from homology"/>
<dbReference type="AlphaFoldDB" id="A0A347VY06"/>
<evidence type="ECO:0000313" key="12">
    <source>
        <dbReference type="Proteomes" id="UP000477070"/>
    </source>
</evidence>
<dbReference type="GO" id="GO:0012505">
    <property type="term" value="C:endomembrane system"/>
    <property type="evidence" value="ECO:0007669"/>
    <property type="project" value="UniProtKB-SubCell"/>
</dbReference>
<evidence type="ECO:0000256" key="3">
    <source>
        <dbReference type="ARBA" id="ARBA00010742"/>
    </source>
</evidence>
<dbReference type="EMBL" id="JRMP02000005">
    <property type="protein sequence ID" value="TLD94736.1"/>
    <property type="molecule type" value="Genomic_DNA"/>
</dbReference>
<dbReference type="PANTHER" id="PTHR30024">
    <property type="entry name" value="ALIPHATIC SULFONATES-BINDING PROTEIN-RELATED"/>
    <property type="match status" value="1"/>
</dbReference>
<dbReference type="PANTHER" id="PTHR30024:SF47">
    <property type="entry name" value="TAURINE-BINDING PERIPLASMIC PROTEIN"/>
    <property type="match status" value="1"/>
</dbReference>
<evidence type="ECO:0000256" key="7">
    <source>
        <dbReference type="ARBA" id="ARBA00022729"/>
    </source>
</evidence>